<gene>
    <name evidence="1" type="ORF">CUZ56_02410</name>
</gene>
<reference evidence="1 2" key="1">
    <citation type="submission" date="2018-01" db="EMBL/GenBank/DDBJ databases">
        <title>Saezia sanguinis gen. nov., sp. nov., in the order Burkholderiales isolated from human blood.</title>
        <authorList>
            <person name="Medina-Pascual M.J."/>
            <person name="Valdezate S."/>
            <person name="Monzon S."/>
            <person name="Cuesta I."/>
            <person name="Carrasco G."/>
            <person name="Villalon P."/>
            <person name="Saez-Nieto J.A."/>
        </authorList>
    </citation>
    <scope>NUCLEOTIDE SEQUENCE [LARGE SCALE GENOMIC DNA]</scope>
    <source>
        <strain evidence="1 2">CNM695-12</strain>
    </source>
</reference>
<evidence type="ECO:0000313" key="1">
    <source>
        <dbReference type="EMBL" id="RUS66052.1"/>
    </source>
</evidence>
<proteinExistence type="predicted"/>
<name>A0A433SBD8_9BURK</name>
<dbReference type="RefSeq" id="WP_126980587.1">
    <property type="nucleotide sequence ID" value="NZ_CAWUGC010000020.1"/>
</dbReference>
<sequence length="177" mass="20432">MSPSWYVVKYNWEETDQFCREHLNCEHIGLGGDIWPQEFGVIRPACYLELKKVGESLRFYELDDGQYIQVCPDLQAAQALWEGLRRQQPANDPLLLELSTEELGQHQGYDFGSPEGGYSLIESEITAYPQRTWALSYLNSHGLFADVEAIRAFIERLKEEGVEDLDNYKPISIRRVL</sequence>
<protein>
    <submittedName>
        <fullName evidence="1">Uncharacterized protein</fullName>
    </submittedName>
</protein>
<dbReference type="OrthoDB" id="7495008at2"/>
<dbReference type="Proteomes" id="UP000286947">
    <property type="component" value="Unassembled WGS sequence"/>
</dbReference>
<organism evidence="1 2">
    <name type="scientific">Saezia sanguinis</name>
    <dbReference type="NCBI Taxonomy" id="1965230"/>
    <lineage>
        <taxon>Bacteria</taxon>
        <taxon>Pseudomonadati</taxon>
        <taxon>Pseudomonadota</taxon>
        <taxon>Betaproteobacteria</taxon>
        <taxon>Burkholderiales</taxon>
        <taxon>Saeziaceae</taxon>
        <taxon>Saezia</taxon>
    </lineage>
</organism>
<keyword evidence="2" id="KW-1185">Reference proteome</keyword>
<dbReference type="EMBL" id="PQSP01000007">
    <property type="protein sequence ID" value="RUS66052.1"/>
    <property type="molecule type" value="Genomic_DNA"/>
</dbReference>
<evidence type="ECO:0000313" key="2">
    <source>
        <dbReference type="Proteomes" id="UP000286947"/>
    </source>
</evidence>
<accession>A0A433SBD8</accession>
<comment type="caution">
    <text evidence="1">The sequence shown here is derived from an EMBL/GenBank/DDBJ whole genome shotgun (WGS) entry which is preliminary data.</text>
</comment>
<dbReference type="AlphaFoldDB" id="A0A433SBD8"/>